<dbReference type="AlphaFoldDB" id="A0A6A6CZU7"/>
<sequence>MATPQTTKKVPKDFFSLSPELRNMVYRLVLEDDKKDIPGDNRAAVMDEEDHFSVDWRSLKQTKLPAICQVHSQVKHEALGLLFSDYLPAMNVFRFGGGSTTLTASRRGWISSARVSCLTCVVQREEVHAKSASVDGVAVAITHIHGQVVGENVAAWVEYAAVEILAKLEELLPNPDHRRLSVKKLKGFAKFCVKNLERGDDDSDDGGESDEETEEETEEGGADEMGT</sequence>
<dbReference type="Proteomes" id="UP000799537">
    <property type="component" value="Unassembled WGS sequence"/>
</dbReference>
<keyword evidence="3" id="KW-1185">Reference proteome</keyword>
<feature type="compositionally biased region" description="Acidic residues" evidence="1">
    <location>
        <begin position="199"/>
        <end position="227"/>
    </location>
</feature>
<feature type="region of interest" description="Disordered" evidence="1">
    <location>
        <begin position="196"/>
        <end position="227"/>
    </location>
</feature>
<reference evidence="2" key="1">
    <citation type="journal article" date="2020" name="Stud. Mycol.">
        <title>101 Dothideomycetes genomes: a test case for predicting lifestyles and emergence of pathogens.</title>
        <authorList>
            <person name="Haridas S."/>
            <person name="Albert R."/>
            <person name="Binder M."/>
            <person name="Bloem J."/>
            <person name="Labutti K."/>
            <person name="Salamov A."/>
            <person name="Andreopoulos B."/>
            <person name="Baker S."/>
            <person name="Barry K."/>
            <person name="Bills G."/>
            <person name="Bluhm B."/>
            <person name="Cannon C."/>
            <person name="Castanera R."/>
            <person name="Culley D."/>
            <person name="Daum C."/>
            <person name="Ezra D."/>
            <person name="Gonzalez J."/>
            <person name="Henrissat B."/>
            <person name="Kuo A."/>
            <person name="Liang C."/>
            <person name="Lipzen A."/>
            <person name="Lutzoni F."/>
            <person name="Magnuson J."/>
            <person name="Mondo S."/>
            <person name="Nolan M."/>
            <person name="Ohm R."/>
            <person name="Pangilinan J."/>
            <person name="Park H.-J."/>
            <person name="Ramirez L."/>
            <person name="Alfaro M."/>
            <person name="Sun H."/>
            <person name="Tritt A."/>
            <person name="Yoshinaga Y."/>
            <person name="Zwiers L.-H."/>
            <person name="Turgeon B."/>
            <person name="Goodwin S."/>
            <person name="Spatafora J."/>
            <person name="Crous P."/>
            <person name="Grigoriev I."/>
        </authorList>
    </citation>
    <scope>NUCLEOTIDE SEQUENCE</scope>
    <source>
        <strain evidence="2">ATCC 36951</strain>
    </source>
</reference>
<name>A0A6A6CZU7_ZASCE</name>
<organism evidence="2 3">
    <name type="scientific">Zasmidium cellare ATCC 36951</name>
    <dbReference type="NCBI Taxonomy" id="1080233"/>
    <lineage>
        <taxon>Eukaryota</taxon>
        <taxon>Fungi</taxon>
        <taxon>Dikarya</taxon>
        <taxon>Ascomycota</taxon>
        <taxon>Pezizomycotina</taxon>
        <taxon>Dothideomycetes</taxon>
        <taxon>Dothideomycetidae</taxon>
        <taxon>Mycosphaerellales</taxon>
        <taxon>Mycosphaerellaceae</taxon>
        <taxon>Zasmidium</taxon>
    </lineage>
</organism>
<evidence type="ECO:0000313" key="2">
    <source>
        <dbReference type="EMBL" id="KAF2172631.1"/>
    </source>
</evidence>
<accession>A0A6A6CZU7</accession>
<dbReference type="GeneID" id="54564446"/>
<evidence type="ECO:0000256" key="1">
    <source>
        <dbReference type="SAM" id="MobiDB-lite"/>
    </source>
</evidence>
<proteinExistence type="predicted"/>
<gene>
    <name evidence="2" type="ORF">M409DRAFT_49184</name>
</gene>
<dbReference type="EMBL" id="ML993580">
    <property type="protein sequence ID" value="KAF2172631.1"/>
    <property type="molecule type" value="Genomic_DNA"/>
</dbReference>
<evidence type="ECO:0000313" key="3">
    <source>
        <dbReference type="Proteomes" id="UP000799537"/>
    </source>
</evidence>
<protein>
    <submittedName>
        <fullName evidence="2">Uncharacterized protein</fullName>
    </submittedName>
</protein>
<dbReference type="RefSeq" id="XP_033673520.1">
    <property type="nucleotide sequence ID" value="XM_033811174.1"/>
</dbReference>